<proteinExistence type="inferred from homology"/>
<dbReference type="Proteomes" id="UP000093858">
    <property type="component" value="Unassembled WGS sequence"/>
</dbReference>
<feature type="compositionally biased region" description="Basic and acidic residues" evidence="2">
    <location>
        <begin position="65"/>
        <end position="77"/>
    </location>
</feature>
<dbReference type="SUPFAM" id="SSF69047">
    <property type="entry name" value="Hypothetical protein YjbJ"/>
    <property type="match status" value="1"/>
</dbReference>
<sequence length="77" mass="8650">MNKDIISGKWTQLKGNIKAQWGDLTDDDFDVAAGNAQYLSGKLQERYGRDRDRAEKQVRTFQDGLGKEDRDGGARCA</sequence>
<dbReference type="Gene3D" id="1.10.1470.10">
    <property type="entry name" value="YjbJ"/>
    <property type="match status" value="1"/>
</dbReference>
<dbReference type="InterPro" id="IPR026042">
    <property type="entry name" value="YjbJ"/>
</dbReference>
<accession>A0A199NZP3</accession>
<dbReference type="PIRSF" id="PIRSF039008">
    <property type="entry name" value="YjbJ"/>
    <property type="match status" value="1"/>
</dbReference>
<dbReference type="AlphaFoldDB" id="A0A199NZP3"/>
<evidence type="ECO:0000313" key="5">
    <source>
        <dbReference type="Proteomes" id="UP000093858"/>
    </source>
</evidence>
<feature type="compositionally biased region" description="Basic and acidic residues" evidence="2">
    <location>
        <begin position="49"/>
        <end position="58"/>
    </location>
</feature>
<dbReference type="InterPro" id="IPR050423">
    <property type="entry name" value="UPF0337_stress_rsp"/>
</dbReference>
<dbReference type="EMBL" id="LWSU01000239">
    <property type="protein sequence ID" value="OAX54211.1"/>
    <property type="molecule type" value="Genomic_DNA"/>
</dbReference>
<name>A0A199NZP3_9XANT</name>
<protein>
    <recommendedName>
        <fullName evidence="3">CsbD-like domain-containing protein</fullName>
    </recommendedName>
</protein>
<comment type="similarity">
    <text evidence="1">Belongs to the UPF0337 (CsbD) family.</text>
</comment>
<feature type="domain" description="CsbD-like" evidence="3">
    <location>
        <begin position="4"/>
        <end position="56"/>
    </location>
</feature>
<dbReference type="Pfam" id="PF05532">
    <property type="entry name" value="CsbD"/>
    <property type="match status" value="1"/>
</dbReference>
<reference evidence="4 5" key="1">
    <citation type="submission" date="2016-04" db="EMBL/GenBank/DDBJ databases">
        <title>Xanthomonas translucens phylogeny.</title>
        <authorList>
            <person name="Langlois P."/>
        </authorList>
    </citation>
    <scope>NUCLEOTIDE SEQUENCE [LARGE SCALE GENOMIC DNA]</scope>
    <source>
        <strain evidence="4 5">B99</strain>
    </source>
</reference>
<dbReference type="PANTHER" id="PTHR34977">
    <property type="entry name" value="UPF0337 PROTEIN YJBJ"/>
    <property type="match status" value="1"/>
</dbReference>
<evidence type="ECO:0000259" key="3">
    <source>
        <dbReference type="Pfam" id="PF05532"/>
    </source>
</evidence>
<evidence type="ECO:0000256" key="2">
    <source>
        <dbReference type="SAM" id="MobiDB-lite"/>
    </source>
</evidence>
<dbReference type="RefSeq" id="WP_064540904.1">
    <property type="nucleotide sequence ID" value="NZ_LWSU01000239.1"/>
</dbReference>
<feature type="region of interest" description="Disordered" evidence="2">
    <location>
        <begin position="49"/>
        <end position="77"/>
    </location>
</feature>
<dbReference type="InterPro" id="IPR036629">
    <property type="entry name" value="YjbJ_sf"/>
</dbReference>
<evidence type="ECO:0000313" key="4">
    <source>
        <dbReference type="EMBL" id="OAX54211.1"/>
    </source>
</evidence>
<comment type="caution">
    <text evidence="4">The sequence shown here is derived from an EMBL/GenBank/DDBJ whole genome shotgun (WGS) entry which is preliminary data.</text>
</comment>
<dbReference type="PANTHER" id="PTHR34977:SF1">
    <property type="entry name" value="UPF0337 PROTEIN YJBJ"/>
    <property type="match status" value="1"/>
</dbReference>
<gene>
    <name evidence="4" type="ORF">A6R73_04305</name>
</gene>
<organism evidence="4 5">
    <name type="scientific">Xanthomonas graminis pv. poae</name>
    <dbReference type="NCBI Taxonomy" id="227946"/>
    <lineage>
        <taxon>Bacteria</taxon>
        <taxon>Pseudomonadati</taxon>
        <taxon>Pseudomonadota</taxon>
        <taxon>Gammaproteobacteria</taxon>
        <taxon>Lysobacterales</taxon>
        <taxon>Lysobacteraceae</taxon>
        <taxon>Xanthomonas</taxon>
        <taxon>Xanthomonas translucens group</taxon>
        <taxon>Xanthomonas graminis</taxon>
    </lineage>
</organism>
<evidence type="ECO:0000256" key="1">
    <source>
        <dbReference type="ARBA" id="ARBA00009129"/>
    </source>
</evidence>
<dbReference type="InterPro" id="IPR008462">
    <property type="entry name" value="CsbD"/>
</dbReference>